<dbReference type="GO" id="GO:0005524">
    <property type="term" value="F:ATP binding"/>
    <property type="evidence" value="ECO:0007669"/>
    <property type="project" value="UniProtKB-KW"/>
</dbReference>
<keyword evidence="4" id="KW-1185">Reference proteome</keyword>
<dbReference type="AlphaFoldDB" id="A0A2S7SR21"/>
<dbReference type="Pfam" id="PF00012">
    <property type="entry name" value="HSP70"/>
    <property type="match status" value="1"/>
</dbReference>
<protein>
    <submittedName>
        <fullName evidence="3">Hsp70 family protein</fullName>
    </submittedName>
</protein>
<proteinExistence type="predicted"/>
<dbReference type="PANTHER" id="PTHR19375">
    <property type="entry name" value="HEAT SHOCK PROTEIN 70KDA"/>
    <property type="match status" value="1"/>
</dbReference>
<dbReference type="Gene3D" id="3.30.420.40">
    <property type="match status" value="3"/>
</dbReference>
<evidence type="ECO:0000256" key="2">
    <source>
        <dbReference type="ARBA" id="ARBA00022840"/>
    </source>
</evidence>
<sequence length="417" mass="46593">MKKYIYGIDFGTTNSALSILDVEENKIVKTFNEASILFFIQLQGSSKVVSYVGKPAIEAYLANGMGGRFMKSVKRVLPRASFTDTKVYNQKYTAADLVTLILSYLKGMADAYIGEDITEIILGRPVVFDEDPVKDELAQTRLQKAAVSAGFTNISFQMEPIAAAFAYERTLAEDETVLVADIGGGTSDFTVMKLGPEKYKTTNRRQDILAQGGVYIGGDSFDSSFMSQALTPYFGKNLLYESSPGKMLEVPNVLFDNIISWEKMNFFNVHKLIREIDRFYVYTRKDEKLMNLMVLIEKNLGYSLFKAIESTKIDLSDMDETTFQFDRESIEIIKDVSIDDYNSIIGGDINKIGGYLDSFLVKNGISPDQIDTVFITGGSAQVRALQDVMNDRFGADKLRSGDYLNSVSQGLAWSYYS</sequence>
<dbReference type="GO" id="GO:0140662">
    <property type="term" value="F:ATP-dependent protein folding chaperone"/>
    <property type="evidence" value="ECO:0007669"/>
    <property type="project" value="InterPro"/>
</dbReference>
<organism evidence="3 4">
    <name type="scientific">Flavipsychrobacter stenotrophus</name>
    <dbReference type="NCBI Taxonomy" id="2077091"/>
    <lineage>
        <taxon>Bacteria</taxon>
        <taxon>Pseudomonadati</taxon>
        <taxon>Bacteroidota</taxon>
        <taxon>Chitinophagia</taxon>
        <taxon>Chitinophagales</taxon>
        <taxon>Chitinophagaceae</taxon>
        <taxon>Flavipsychrobacter</taxon>
    </lineage>
</organism>
<accession>A0A2S7SR21</accession>
<evidence type="ECO:0000313" key="3">
    <source>
        <dbReference type="EMBL" id="PQJ09349.1"/>
    </source>
</evidence>
<dbReference type="Gene3D" id="3.90.640.10">
    <property type="entry name" value="Actin, Chain A, domain 4"/>
    <property type="match status" value="2"/>
</dbReference>
<reference evidence="3 4" key="1">
    <citation type="submission" date="2018-01" db="EMBL/GenBank/DDBJ databases">
        <title>A novel member of the phylum Bacteroidetes isolated from glacier ice.</title>
        <authorList>
            <person name="Liu Q."/>
            <person name="Xin Y.-H."/>
        </authorList>
    </citation>
    <scope>NUCLEOTIDE SEQUENCE [LARGE SCALE GENOMIC DNA]</scope>
    <source>
        <strain evidence="3 4">RB1R16</strain>
    </source>
</reference>
<keyword evidence="1" id="KW-0547">Nucleotide-binding</keyword>
<dbReference type="SUPFAM" id="SSF53067">
    <property type="entry name" value="Actin-like ATPase domain"/>
    <property type="match status" value="2"/>
</dbReference>
<dbReference type="OrthoDB" id="9807934at2"/>
<evidence type="ECO:0000256" key="1">
    <source>
        <dbReference type="ARBA" id="ARBA00022741"/>
    </source>
</evidence>
<gene>
    <name evidence="3" type="ORF">CJD36_019055</name>
</gene>
<name>A0A2S7SR21_9BACT</name>
<dbReference type="CDD" id="cd10231">
    <property type="entry name" value="ASKHA_NBD_HSP70_YegD-like"/>
    <property type="match status" value="1"/>
</dbReference>
<dbReference type="InterPro" id="IPR042054">
    <property type="entry name" value="YegD-like"/>
</dbReference>
<dbReference type="InterPro" id="IPR013126">
    <property type="entry name" value="Hsp_70_fam"/>
</dbReference>
<comment type="caution">
    <text evidence="3">The sequence shown here is derived from an EMBL/GenBank/DDBJ whole genome shotgun (WGS) entry which is preliminary data.</text>
</comment>
<dbReference type="InterPro" id="IPR043129">
    <property type="entry name" value="ATPase_NBD"/>
</dbReference>
<dbReference type="RefSeq" id="WP_105040799.1">
    <property type="nucleotide sequence ID" value="NZ_PPSL01000006.1"/>
</dbReference>
<keyword evidence="2" id="KW-0067">ATP-binding</keyword>
<dbReference type="EMBL" id="PPSL01000006">
    <property type="protein sequence ID" value="PQJ09349.1"/>
    <property type="molecule type" value="Genomic_DNA"/>
</dbReference>
<evidence type="ECO:0000313" key="4">
    <source>
        <dbReference type="Proteomes" id="UP000239872"/>
    </source>
</evidence>
<dbReference type="Proteomes" id="UP000239872">
    <property type="component" value="Unassembled WGS sequence"/>
</dbReference>